<dbReference type="PROSITE" id="PS50076">
    <property type="entry name" value="DNAJ_2"/>
    <property type="match status" value="1"/>
</dbReference>
<proteinExistence type="predicted"/>
<protein>
    <recommendedName>
        <fullName evidence="1">J domain-containing protein</fullName>
    </recommendedName>
</protein>
<feature type="domain" description="J" evidence="1">
    <location>
        <begin position="46"/>
        <end position="104"/>
    </location>
</feature>
<dbReference type="Gene3D" id="1.10.287.110">
    <property type="entry name" value="DnaJ domain"/>
    <property type="match status" value="1"/>
</dbReference>
<gene>
    <name evidence="2" type="ORF">SDC9_35228</name>
</gene>
<evidence type="ECO:0000313" key="2">
    <source>
        <dbReference type="EMBL" id="MPL89195.1"/>
    </source>
</evidence>
<comment type="caution">
    <text evidence="2">The sequence shown here is derived from an EMBL/GenBank/DDBJ whole genome shotgun (WGS) entry which is preliminary data.</text>
</comment>
<dbReference type="AlphaFoldDB" id="A0A644VDI2"/>
<evidence type="ECO:0000259" key="1">
    <source>
        <dbReference type="PROSITE" id="PS50076"/>
    </source>
</evidence>
<dbReference type="CDD" id="cd06257">
    <property type="entry name" value="DnaJ"/>
    <property type="match status" value="1"/>
</dbReference>
<sequence length="104" mass="11740">MTEATAEMMSGWLNQMLQGMCNDPVLGELWSAMKIGNQFSHTTGIDSYQILGLDKSVTDDQVKRRYRELIVKLHPDTAGVKGTGFLFQLVTAAYQQISKERGWR</sequence>
<dbReference type="PRINTS" id="PR00625">
    <property type="entry name" value="JDOMAIN"/>
</dbReference>
<dbReference type="InterPro" id="IPR036869">
    <property type="entry name" value="J_dom_sf"/>
</dbReference>
<dbReference type="InterPro" id="IPR001623">
    <property type="entry name" value="DnaJ_domain"/>
</dbReference>
<dbReference type="SMART" id="SM00271">
    <property type="entry name" value="DnaJ"/>
    <property type="match status" value="1"/>
</dbReference>
<organism evidence="2">
    <name type="scientific">bioreactor metagenome</name>
    <dbReference type="NCBI Taxonomy" id="1076179"/>
    <lineage>
        <taxon>unclassified sequences</taxon>
        <taxon>metagenomes</taxon>
        <taxon>ecological metagenomes</taxon>
    </lineage>
</organism>
<name>A0A644VDI2_9ZZZZ</name>
<dbReference type="SUPFAM" id="SSF46565">
    <property type="entry name" value="Chaperone J-domain"/>
    <property type="match status" value="1"/>
</dbReference>
<reference evidence="2" key="1">
    <citation type="submission" date="2019-08" db="EMBL/GenBank/DDBJ databases">
        <authorList>
            <person name="Kucharzyk K."/>
            <person name="Murdoch R.W."/>
            <person name="Higgins S."/>
            <person name="Loffler F."/>
        </authorList>
    </citation>
    <scope>NUCLEOTIDE SEQUENCE</scope>
</reference>
<dbReference type="Pfam" id="PF00226">
    <property type="entry name" value="DnaJ"/>
    <property type="match status" value="1"/>
</dbReference>
<dbReference type="EMBL" id="VSSQ01000275">
    <property type="protein sequence ID" value="MPL89195.1"/>
    <property type="molecule type" value="Genomic_DNA"/>
</dbReference>
<accession>A0A644VDI2</accession>